<evidence type="ECO:0000256" key="2">
    <source>
        <dbReference type="ARBA" id="ARBA00010663"/>
    </source>
</evidence>
<dbReference type="PRINTS" id="PR00237">
    <property type="entry name" value="GPCRRHODOPSN"/>
</dbReference>
<evidence type="ECO:0000256" key="1">
    <source>
        <dbReference type="ARBA" id="ARBA00004651"/>
    </source>
</evidence>
<dbReference type="PANTHER" id="PTHR24229">
    <property type="entry name" value="NEUROPEPTIDES RECEPTOR"/>
    <property type="match status" value="1"/>
</dbReference>
<evidence type="ECO:0000256" key="9">
    <source>
        <dbReference type="ARBA" id="ARBA00023224"/>
    </source>
</evidence>
<dbReference type="SUPFAM" id="SSF81321">
    <property type="entry name" value="Family A G protein-coupled receptor-like"/>
    <property type="match status" value="1"/>
</dbReference>
<protein>
    <recommendedName>
        <fullName evidence="12">G-protein coupled receptors family 1 profile domain-containing protein</fullName>
    </recommendedName>
</protein>
<feature type="compositionally biased region" description="Polar residues" evidence="10">
    <location>
        <begin position="319"/>
        <end position="332"/>
    </location>
</feature>
<dbReference type="GO" id="GO:0004930">
    <property type="term" value="F:G protein-coupled receptor activity"/>
    <property type="evidence" value="ECO:0007669"/>
    <property type="project" value="UniProtKB-KW"/>
</dbReference>
<dbReference type="GO" id="GO:0007218">
    <property type="term" value="P:neuropeptide signaling pathway"/>
    <property type="evidence" value="ECO:0007669"/>
    <property type="project" value="TreeGrafter"/>
</dbReference>
<feature type="non-terminal residue" evidence="13">
    <location>
        <position position="1"/>
    </location>
</feature>
<keyword evidence="7 11" id="KW-0472">Membrane</keyword>
<evidence type="ECO:0000256" key="10">
    <source>
        <dbReference type="SAM" id="MobiDB-lite"/>
    </source>
</evidence>
<keyword evidence="9" id="KW-0807">Transducer</keyword>
<keyword evidence="4 11" id="KW-0812">Transmembrane</keyword>
<dbReference type="PROSITE" id="PS50262">
    <property type="entry name" value="G_PROTEIN_RECEP_F1_2"/>
    <property type="match status" value="1"/>
</dbReference>
<dbReference type="GO" id="GO:0043005">
    <property type="term" value="C:neuron projection"/>
    <property type="evidence" value="ECO:0007669"/>
    <property type="project" value="TreeGrafter"/>
</dbReference>
<dbReference type="InterPro" id="IPR017452">
    <property type="entry name" value="GPCR_Rhodpsn_7TM"/>
</dbReference>
<feature type="transmembrane region" description="Helical" evidence="11">
    <location>
        <begin position="159"/>
        <end position="183"/>
    </location>
</feature>
<evidence type="ECO:0000313" key="13">
    <source>
        <dbReference type="EMBL" id="KAK8739196.1"/>
    </source>
</evidence>
<evidence type="ECO:0000256" key="5">
    <source>
        <dbReference type="ARBA" id="ARBA00022989"/>
    </source>
</evidence>
<dbReference type="PANTHER" id="PTHR24229:SF112">
    <property type="entry name" value="CHEMOKINE-LIKE RECEPTOR 1"/>
    <property type="match status" value="1"/>
</dbReference>
<evidence type="ECO:0000256" key="3">
    <source>
        <dbReference type="ARBA" id="ARBA00022475"/>
    </source>
</evidence>
<reference evidence="13 14" key="1">
    <citation type="journal article" date="2024" name="BMC Genomics">
        <title>Genome assembly of redclaw crayfish (Cherax quadricarinatus) provides insights into its immune adaptation and hypoxia tolerance.</title>
        <authorList>
            <person name="Liu Z."/>
            <person name="Zheng J."/>
            <person name="Li H."/>
            <person name="Fang K."/>
            <person name="Wang S."/>
            <person name="He J."/>
            <person name="Zhou D."/>
            <person name="Weng S."/>
            <person name="Chi M."/>
            <person name="Gu Z."/>
            <person name="He J."/>
            <person name="Li F."/>
            <person name="Wang M."/>
        </authorList>
    </citation>
    <scope>NUCLEOTIDE SEQUENCE [LARGE SCALE GENOMIC DNA]</scope>
    <source>
        <strain evidence="13">ZL_2023a</strain>
    </source>
</reference>
<feature type="transmembrane region" description="Helical" evidence="11">
    <location>
        <begin position="6"/>
        <end position="27"/>
    </location>
</feature>
<keyword evidence="5 11" id="KW-1133">Transmembrane helix</keyword>
<evidence type="ECO:0000256" key="8">
    <source>
        <dbReference type="ARBA" id="ARBA00023170"/>
    </source>
</evidence>
<comment type="subcellular location">
    <subcellularLocation>
        <location evidence="1">Cell membrane</location>
        <topology evidence="1">Multi-pass membrane protein</topology>
    </subcellularLocation>
</comment>
<dbReference type="GO" id="GO:0042923">
    <property type="term" value="F:neuropeptide binding"/>
    <property type="evidence" value="ECO:0007669"/>
    <property type="project" value="TreeGrafter"/>
</dbReference>
<organism evidence="13 14">
    <name type="scientific">Cherax quadricarinatus</name>
    <name type="common">Australian red claw crayfish</name>
    <dbReference type="NCBI Taxonomy" id="27406"/>
    <lineage>
        <taxon>Eukaryota</taxon>
        <taxon>Metazoa</taxon>
        <taxon>Ecdysozoa</taxon>
        <taxon>Arthropoda</taxon>
        <taxon>Crustacea</taxon>
        <taxon>Multicrustacea</taxon>
        <taxon>Malacostraca</taxon>
        <taxon>Eumalacostraca</taxon>
        <taxon>Eucarida</taxon>
        <taxon>Decapoda</taxon>
        <taxon>Pleocyemata</taxon>
        <taxon>Astacidea</taxon>
        <taxon>Parastacoidea</taxon>
        <taxon>Parastacidae</taxon>
        <taxon>Cherax</taxon>
    </lineage>
</organism>
<keyword evidence="3" id="KW-1003">Cell membrane</keyword>
<keyword evidence="8" id="KW-0675">Receptor</keyword>
<name>A0AAW0X4A2_CHEQU</name>
<dbReference type="Proteomes" id="UP001445076">
    <property type="component" value="Unassembled WGS sequence"/>
</dbReference>
<feature type="transmembrane region" description="Helical" evidence="11">
    <location>
        <begin position="237"/>
        <end position="257"/>
    </location>
</feature>
<proteinExistence type="inferred from homology"/>
<sequence>LLLAAIVHCYVVFVLGSLGNSVALWCVVTCNKTKPAVKLLLYTVFLPLLLLCLVTRPLVAHIITAILTCDVVSFNSSLKYVLGIVYSTLAQMELLAIAAVSFFRMKALWSPQVHILRLRVAVAVVVSIGFFAVLTTLGVTMPKLLGYQIDRQVWRGINVLYFLLSTMVPVLVTVTCYALIILAMRRNQCRLASNHTSSVHRVEATRSMLAVCISNLFLSFPHSVFHLLEDPSFTLHVIFHMLFYTHFIVDPIVFVGFNQSFRHRVVERVGAGVTWMTQCCPWTSPTSNIHSSSVTETTDQKSSVTVFDLKPSITVPSGKKSTVTETPEQKSSVTDHHHRL</sequence>
<evidence type="ECO:0000259" key="12">
    <source>
        <dbReference type="PROSITE" id="PS50262"/>
    </source>
</evidence>
<evidence type="ECO:0000313" key="14">
    <source>
        <dbReference type="Proteomes" id="UP001445076"/>
    </source>
</evidence>
<feature type="domain" description="G-protein coupled receptors family 1 profile" evidence="12">
    <location>
        <begin position="19"/>
        <end position="254"/>
    </location>
</feature>
<evidence type="ECO:0000256" key="4">
    <source>
        <dbReference type="ARBA" id="ARBA00022692"/>
    </source>
</evidence>
<feature type="transmembrane region" description="Helical" evidence="11">
    <location>
        <begin position="204"/>
        <end position="225"/>
    </location>
</feature>
<feature type="transmembrane region" description="Helical" evidence="11">
    <location>
        <begin position="115"/>
        <end position="139"/>
    </location>
</feature>
<evidence type="ECO:0000256" key="7">
    <source>
        <dbReference type="ARBA" id="ARBA00023136"/>
    </source>
</evidence>
<keyword evidence="6" id="KW-0297">G-protein coupled receptor</keyword>
<keyword evidence="14" id="KW-1185">Reference proteome</keyword>
<dbReference type="Gene3D" id="1.20.1070.10">
    <property type="entry name" value="Rhodopsin 7-helix transmembrane proteins"/>
    <property type="match status" value="1"/>
</dbReference>
<dbReference type="GO" id="GO:0005886">
    <property type="term" value="C:plasma membrane"/>
    <property type="evidence" value="ECO:0007669"/>
    <property type="project" value="UniProtKB-SubCell"/>
</dbReference>
<feature type="transmembrane region" description="Helical" evidence="11">
    <location>
        <begin position="80"/>
        <end position="103"/>
    </location>
</feature>
<comment type="similarity">
    <text evidence="2">Belongs to the G-protein coupled receptor 1 family.</text>
</comment>
<comment type="caution">
    <text evidence="13">The sequence shown here is derived from an EMBL/GenBank/DDBJ whole genome shotgun (WGS) entry which is preliminary data.</text>
</comment>
<evidence type="ECO:0000256" key="11">
    <source>
        <dbReference type="SAM" id="Phobius"/>
    </source>
</evidence>
<feature type="transmembrane region" description="Helical" evidence="11">
    <location>
        <begin position="39"/>
        <end position="68"/>
    </location>
</feature>
<dbReference type="EMBL" id="JARKIK010000037">
    <property type="protein sequence ID" value="KAK8739196.1"/>
    <property type="molecule type" value="Genomic_DNA"/>
</dbReference>
<feature type="region of interest" description="Disordered" evidence="10">
    <location>
        <begin position="316"/>
        <end position="340"/>
    </location>
</feature>
<dbReference type="InterPro" id="IPR000276">
    <property type="entry name" value="GPCR_Rhodpsn"/>
</dbReference>
<accession>A0AAW0X4A2</accession>
<evidence type="ECO:0000256" key="6">
    <source>
        <dbReference type="ARBA" id="ARBA00023040"/>
    </source>
</evidence>
<dbReference type="AlphaFoldDB" id="A0AAW0X4A2"/>
<gene>
    <name evidence="13" type="ORF">OTU49_003526</name>
</gene>